<dbReference type="SUPFAM" id="SSF53098">
    <property type="entry name" value="Ribonuclease H-like"/>
    <property type="match status" value="1"/>
</dbReference>
<dbReference type="InterPro" id="IPR001584">
    <property type="entry name" value="Integrase_cat-core"/>
</dbReference>
<comment type="caution">
    <text evidence="2">The sequence shown here is derived from an EMBL/GenBank/DDBJ whole genome shotgun (WGS) entry which is preliminary data.</text>
</comment>
<dbReference type="Pfam" id="PF17921">
    <property type="entry name" value="Integrase_H2C2"/>
    <property type="match status" value="1"/>
</dbReference>
<protein>
    <recommendedName>
        <fullName evidence="1">Integrase catalytic domain-containing protein</fullName>
    </recommendedName>
</protein>
<evidence type="ECO:0000313" key="3">
    <source>
        <dbReference type="Proteomes" id="UP001497382"/>
    </source>
</evidence>
<dbReference type="PANTHER" id="PTHR47331:SF1">
    <property type="entry name" value="GAG-LIKE PROTEIN"/>
    <property type="match status" value="1"/>
</dbReference>
<feature type="domain" description="Integrase catalytic" evidence="1">
    <location>
        <begin position="315"/>
        <end position="497"/>
    </location>
</feature>
<dbReference type="Gene3D" id="3.30.420.10">
    <property type="entry name" value="Ribonuclease H-like superfamily/Ribonuclease H"/>
    <property type="match status" value="1"/>
</dbReference>
<accession>A0AAV1Z007</accession>
<evidence type="ECO:0000259" key="1">
    <source>
        <dbReference type="PROSITE" id="PS50994"/>
    </source>
</evidence>
<dbReference type="PROSITE" id="PS50994">
    <property type="entry name" value="INTEGRASE"/>
    <property type="match status" value="1"/>
</dbReference>
<dbReference type="InterPro" id="IPR012337">
    <property type="entry name" value="RNaseH-like_sf"/>
</dbReference>
<dbReference type="PANTHER" id="PTHR47331">
    <property type="entry name" value="PHD-TYPE DOMAIN-CONTAINING PROTEIN"/>
    <property type="match status" value="1"/>
</dbReference>
<keyword evidence="3" id="KW-1185">Reference proteome</keyword>
<reference evidence="2 3" key="1">
    <citation type="submission" date="2024-04" db="EMBL/GenBank/DDBJ databases">
        <authorList>
            <person name="Rising A."/>
            <person name="Reimegard J."/>
            <person name="Sonavane S."/>
            <person name="Akerstrom W."/>
            <person name="Nylinder S."/>
            <person name="Hedman E."/>
            <person name="Kallberg Y."/>
        </authorList>
    </citation>
    <scope>NUCLEOTIDE SEQUENCE [LARGE SCALE GENOMIC DNA]</scope>
</reference>
<dbReference type="Proteomes" id="UP001497382">
    <property type="component" value="Unassembled WGS sequence"/>
</dbReference>
<evidence type="ECO:0000313" key="2">
    <source>
        <dbReference type="EMBL" id="CAL1264768.1"/>
    </source>
</evidence>
<dbReference type="EMBL" id="CAXIEN010000014">
    <property type="protein sequence ID" value="CAL1264768.1"/>
    <property type="molecule type" value="Genomic_DNA"/>
</dbReference>
<proteinExistence type="predicted"/>
<dbReference type="AlphaFoldDB" id="A0AAV1Z007"/>
<gene>
    <name evidence="2" type="ORF">LARSCL_LOCUS2145</name>
</gene>
<dbReference type="InterPro" id="IPR036397">
    <property type="entry name" value="RNaseH_sf"/>
</dbReference>
<sequence length="497" mass="57640">MQQYLKALKIDIPCFYWTDSKITYFWIRGSPGKFKPFVKNRVEEIHKLSTPSNWHHCPGAANPADLVSRGVKISKLINNELWLFGPEWLSRPPEFWPKPQNKEEIDVSELEYNKKSKEVLQNQCIIDELKNPIDICKYSNLKKLVRVTAWVKRFITNLKNSVKNRNPLTTEEVIDAENFLIRIEQKHFFKEEYEALKNNNSIKKDSSLLSYMPYLDENELLRLGGRLEFCDLTVDEKHPIILPRNSWLTTLIIRREHGKVMHGGIASTLTKIRSNYWIPKGRQLVKRVIKSCIICRKYLAKPADQLTAPLPSDRTHQTPVFSVCGLDFAGPLYVKNCGELKKSYIVLFTCGVTRALHLELVSSMTTDSFLLAFRRFLARRGNCKIIYSDNAKTFMKGKKEIENLSTILSNSTVKDYVSKEKIVWKNIIERSPWWGGFYERLVKSVKECLHKILGRALLNFEEMSTVLTEIEAVLNLRPLSYVYGESDNQNPSRLCIL</sequence>
<dbReference type="GO" id="GO:0015074">
    <property type="term" value="P:DNA integration"/>
    <property type="evidence" value="ECO:0007669"/>
    <property type="project" value="InterPro"/>
</dbReference>
<name>A0AAV1Z007_9ARAC</name>
<organism evidence="2 3">
    <name type="scientific">Larinioides sclopetarius</name>
    <dbReference type="NCBI Taxonomy" id="280406"/>
    <lineage>
        <taxon>Eukaryota</taxon>
        <taxon>Metazoa</taxon>
        <taxon>Ecdysozoa</taxon>
        <taxon>Arthropoda</taxon>
        <taxon>Chelicerata</taxon>
        <taxon>Arachnida</taxon>
        <taxon>Araneae</taxon>
        <taxon>Araneomorphae</taxon>
        <taxon>Entelegynae</taxon>
        <taxon>Araneoidea</taxon>
        <taxon>Araneidae</taxon>
        <taxon>Larinioides</taxon>
    </lineage>
</organism>
<dbReference type="InterPro" id="IPR041588">
    <property type="entry name" value="Integrase_H2C2"/>
</dbReference>
<dbReference type="GO" id="GO:0003676">
    <property type="term" value="F:nucleic acid binding"/>
    <property type="evidence" value="ECO:0007669"/>
    <property type="project" value="InterPro"/>
</dbReference>
<dbReference type="Gene3D" id="1.10.340.70">
    <property type="match status" value="1"/>
</dbReference>